<name>A0AAW4SSZ7_9BACE</name>
<gene>
    <name evidence="1" type="ORF">LDZ35_21970</name>
</gene>
<evidence type="ECO:0000313" key="1">
    <source>
        <dbReference type="EMBL" id="MCA4525871.1"/>
    </source>
</evidence>
<dbReference type="AlphaFoldDB" id="A0AAW4SSZ7"/>
<organism evidence="1 2">
    <name type="scientific">Bacteroides xylanisolvens</name>
    <dbReference type="NCBI Taxonomy" id="371601"/>
    <lineage>
        <taxon>Bacteria</taxon>
        <taxon>Pseudomonadati</taxon>
        <taxon>Bacteroidota</taxon>
        <taxon>Bacteroidia</taxon>
        <taxon>Bacteroidales</taxon>
        <taxon>Bacteroidaceae</taxon>
        <taxon>Bacteroides</taxon>
    </lineage>
</organism>
<accession>A0AAW4SSZ7</accession>
<dbReference type="SUPFAM" id="SSF52540">
    <property type="entry name" value="P-loop containing nucleoside triphosphate hydrolases"/>
    <property type="match status" value="1"/>
</dbReference>
<dbReference type="RefSeq" id="WP_225450406.1">
    <property type="nucleotide sequence ID" value="NZ_JAIWWK010000054.1"/>
</dbReference>
<reference evidence="1" key="1">
    <citation type="submission" date="2023-08" db="EMBL/GenBank/DDBJ databases">
        <title>Mucin Metabolism Genes Underlie the Key Renovations of Bacteroides xylanisolvens Genomes in Captive Great Apes.</title>
        <authorList>
            <person name="Nishida A.H."/>
        </authorList>
    </citation>
    <scope>NUCLEOTIDE SEQUENCE</scope>
    <source>
        <strain evidence="1">P19.10B</strain>
    </source>
</reference>
<sequence length="238" mass="27324">MEIANEKKIAGLVQFLRKGRTMTGRFRLPMSEEQAYEYLLAAYIMEVQLRYRRFIYNGFVEEQLKQVANCLTANTAKFGIVLCGGCGNGKTTMLKALQNLVRRLEILKPNISPNAGHSSDNYYSFTIVNAMQIVQIRKTDYNKFCKLAEADILGIDDIGTEPAEVQDYGNFIYPIKELLAMRYDAQLFTVFTTNLEPKEIRQRYGDRIADRLNEMMTKVVYRNLTYRTENAQMADGQG</sequence>
<proteinExistence type="predicted"/>
<dbReference type="InterPro" id="IPR027417">
    <property type="entry name" value="P-loop_NTPase"/>
</dbReference>
<dbReference type="Gene3D" id="3.40.50.300">
    <property type="entry name" value="P-loop containing nucleotide triphosphate hydrolases"/>
    <property type="match status" value="1"/>
</dbReference>
<comment type="caution">
    <text evidence="1">The sequence shown here is derived from an EMBL/GenBank/DDBJ whole genome shotgun (WGS) entry which is preliminary data.</text>
</comment>
<evidence type="ECO:0000313" key="2">
    <source>
        <dbReference type="Proteomes" id="UP001197958"/>
    </source>
</evidence>
<evidence type="ECO:0008006" key="3">
    <source>
        <dbReference type="Google" id="ProtNLM"/>
    </source>
</evidence>
<dbReference type="Proteomes" id="UP001197958">
    <property type="component" value="Unassembled WGS sequence"/>
</dbReference>
<protein>
    <recommendedName>
        <fullName evidence="3">ATP-binding protein</fullName>
    </recommendedName>
</protein>
<dbReference type="EMBL" id="JAIWWW010000053">
    <property type="protein sequence ID" value="MCA4525871.1"/>
    <property type="molecule type" value="Genomic_DNA"/>
</dbReference>